<keyword evidence="4" id="KW-1185">Reference proteome</keyword>
<comment type="caution">
    <text evidence="3">The sequence shown here is derived from an EMBL/GenBank/DDBJ whole genome shotgun (WGS) entry which is preliminary data.</text>
</comment>
<feature type="region of interest" description="Disordered" evidence="1">
    <location>
        <begin position="34"/>
        <end position="87"/>
    </location>
</feature>
<evidence type="ECO:0000313" key="4">
    <source>
        <dbReference type="Proteomes" id="UP001566132"/>
    </source>
</evidence>
<dbReference type="Pfam" id="PF00615">
    <property type="entry name" value="RGS"/>
    <property type="match status" value="1"/>
</dbReference>
<dbReference type="PANTHER" id="PTHR10845:SF192">
    <property type="entry name" value="DOUBLE HIT, ISOFORM B"/>
    <property type="match status" value="1"/>
</dbReference>
<sequence>MSCSVTERISSTQATVQNTSAKGGATITVLGTSASSAHQTRCRSQKNNSLSTFATSPSSRPPVEGADAPVGVDGSPQNGPASPQGSHFRSKPCGTMLFCCCCKCPWSETGNKIEENDRTKSRRKGLDSNVSSSKAMEEEIRVPADELRSWGKSFDKLMKSGAGRKVFRNFLKGEYSEENILFWLACEEFKKLTDKALTERRAKLIYMSYIHPDSPTEVSLDSQVRDIVKRQLQNPQPAMYDEAQLQIYTLMQRDSYPRFLNSSFFKGILQQADKRSIKEQISVFIPLQKTPSLNTIDLAPQAIAELSHATQTTPLLTAAQPAATLVSEFSDRDQDAS</sequence>
<evidence type="ECO:0000259" key="2">
    <source>
        <dbReference type="PROSITE" id="PS50132"/>
    </source>
</evidence>
<reference evidence="3 4" key="1">
    <citation type="submission" date="2024-05" db="EMBL/GenBank/DDBJ databases">
        <title>Genetic variation in Jamaican populations of the coffee berry borer (Hypothenemus hampei).</title>
        <authorList>
            <person name="Errbii M."/>
            <person name="Myrie A."/>
        </authorList>
    </citation>
    <scope>NUCLEOTIDE SEQUENCE [LARGE SCALE GENOMIC DNA]</scope>
    <source>
        <strain evidence="3">JA-Hopewell-2020-01-JO</strain>
        <tissue evidence="3">Whole body</tissue>
    </source>
</reference>
<organism evidence="3 4">
    <name type="scientific">Hypothenemus hampei</name>
    <name type="common">Coffee berry borer</name>
    <dbReference type="NCBI Taxonomy" id="57062"/>
    <lineage>
        <taxon>Eukaryota</taxon>
        <taxon>Metazoa</taxon>
        <taxon>Ecdysozoa</taxon>
        <taxon>Arthropoda</taxon>
        <taxon>Hexapoda</taxon>
        <taxon>Insecta</taxon>
        <taxon>Pterygota</taxon>
        <taxon>Neoptera</taxon>
        <taxon>Endopterygota</taxon>
        <taxon>Coleoptera</taxon>
        <taxon>Polyphaga</taxon>
        <taxon>Cucujiformia</taxon>
        <taxon>Curculionidae</taxon>
        <taxon>Scolytinae</taxon>
        <taxon>Hypothenemus</taxon>
    </lineage>
</organism>
<evidence type="ECO:0000313" key="3">
    <source>
        <dbReference type="EMBL" id="KAL1493232.1"/>
    </source>
</evidence>
<dbReference type="FunFam" id="1.10.167.10:FF:000001">
    <property type="entry name" value="Putative regulator of g-protein signaling 12"/>
    <property type="match status" value="1"/>
</dbReference>
<feature type="compositionally biased region" description="Polar residues" evidence="1">
    <location>
        <begin position="45"/>
        <end position="58"/>
    </location>
</feature>
<gene>
    <name evidence="3" type="ORF">ABEB36_011324</name>
</gene>
<dbReference type="Gene3D" id="1.10.167.10">
    <property type="entry name" value="Regulator of G-protein Signalling 4, domain 2"/>
    <property type="match status" value="1"/>
</dbReference>
<dbReference type="SUPFAM" id="SSF48097">
    <property type="entry name" value="Regulator of G-protein signaling, RGS"/>
    <property type="match status" value="1"/>
</dbReference>
<dbReference type="EMBL" id="JBDJPC010000008">
    <property type="protein sequence ID" value="KAL1493232.1"/>
    <property type="molecule type" value="Genomic_DNA"/>
</dbReference>
<evidence type="ECO:0000256" key="1">
    <source>
        <dbReference type="SAM" id="MobiDB-lite"/>
    </source>
</evidence>
<dbReference type="Proteomes" id="UP001566132">
    <property type="component" value="Unassembled WGS sequence"/>
</dbReference>
<dbReference type="InterPro" id="IPR016137">
    <property type="entry name" value="RGS"/>
</dbReference>
<dbReference type="InterPro" id="IPR044926">
    <property type="entry name" value="RGS_subdomain_2"/>
</dbReference>
<dbReference type="PRINTS" id="PR01301">
    <property type="entry name" value="RGSPROTEIN"/>
</dbReference>
<protein>
    <recommendedName>
        <fullName evidence="2">RGS domain-containing protein</fullName>
    </recommendedName>
</protein>
<dbReference type="InterPro" id="IPR036305">
    <property type="entry name" value="RGS_sf"/>
</dbReference>
<accession>A0ABD1EH28</accession>
<feature type="domain" description="RGS" evidence="2">
    <location>
        <begin position="153"/>
        <end position="269"/>
    </location>
</feature>
<name>A0ABD1EH28_HYPHA</name>
<feature type="region of interest" description="Disordered" evidence="1">
    <location>
        <begin position="114"/>
        <end position="138"/>
    </location>
</feature>
<dbReference type="PROSITE" id="PS50132">
    <property type="entry name" value="RGS"/>
    <property type="match status" value="1"/>
</dbReference>
<dbReference type="SMART" id="SM00315">
    <property type="entry name" value="RGS"/>
    <property type="match status" value="1"/>
</dbReference>
<dbReference type="AlphaFoldDB" id="A0ABD1EH28"/>
<dbReference type="PANTHER" id="PTHR10845">
    <property type="entry name" value="REGULATOR OF G PROTEIN SIGNALING"/>
    <property type="match status" value="1"/>
</dbReference>
<feature type="compositionally biased region" description="Polar residues" evidence="1">
    <location>
        <begin position="75"/>
        <end position="87"/>
    </location>
</feature>
<proteinExistence type="predicted"/>